<reference evidence="1 2" key="1">
    <citation type="submission" date="2017-06" db="EMBL/GenBank/DDBJ databases">
        <authorList>
            <person name="Kim H.J."/>
            <person name="Triplett B.A."/>
        </authorList>
    </citation>
    <scope>NUCLEOTIDE SEQUENCE [LARGE SCALE GENOMIC DNA]</scope>
    <source>
        <strain evidence="1 2">DSM 14713</strain>
    </source>
</reference>
<gene>
    <name evidence="1" type="ORF">MEBOL_002567</name>
</gene>
<sequence length="895" mass="98492">MGATSLDGPSDRDIVLAQELLEHIEQVLASLARKRDELAADPRSLASRPSYLREFQKVHDLYIEAISVLLEPSTAEMFTRAEHAAEKLPRALLDVDLARLASRPASHTLLEPSRGELTDWVGWLRPKLDTLEQTARRLADARQGGGADVARWEHALRILSEGVQLNVEAMGHWEQALDAYEYLTKGGNVLPAAYASVGRVVTRCREMKTAAMAEKLDVLRERVRRHRDDPDVAKFLRGLPLVVSGSRLLVSLGVTLVASVATAGVGSLVSGALGAARIGTGLSFAGTVVVESLTFTSVSRGAQALIPGEVSPPPFWADLAWNLGLFSTLRGLSVGVRALVRNRGLPSLAEASLQKGGSFGLLQAYGGLHHRVSSGRWPTEDEWRTMTAHNIILMTGLVVGLHVVQGMLPGLGGNSARVRFARAYGARFRALADARAKVEATYRDVQAKGVPTPKEVESLRSRARVLEAEFLQLVEEVEKDPRTNIQALREEWASATGLAEEASAELLARLLDISNAQDALRPLGGERQYSYAWGRTNNLETRFRALGAEVRKTVEPTTRLRSMTVRFGQDAPLTLVERPSPYPALREVKVELNTPEVRELFEEFGISMPKIQRYLVRELATEFSKSSGAGIHGPLRVVRRRLQALRVEKGSVQERLGAERHQGRLRVKADPRLVDVAKRLEKRGIFSSNDWLDGRDENNWRGVVGEWLALESMMASAPAGSLVLSRVHFKGLLFEDRGMTRPVKSGNGEIDVASELDVLVVTEREGVFHYSRVANVKVADSRYAKVFRVEAVKQNRSAVDALRAHHEGVPVLVETQHGRTLYGHIRSITGYDACTGAKVNLSGRLVEAPSGVTESTILPNVPGKAEMTDLSFTYKDIDSITHLLRERQHQLTSEY</sequence>
<proteinExistence type="predicted"/>
<evidence type="ECO:0000313" key="2">
    <source>
        <dbReference type="Proteomes" id="UP000217289"/>
    </source>
</evidence>
<name>A0A250ID23_9BACT</name>
<evidence type="ECO:0000313" key="1">
    <source>
        <dbReference type="EMBL" id="ATB29118.1"/>
    </source>
</evidence>
<dbReference type="EMBL" id="CP022163">
    <property type="protein sequence ID" value="ATB29118.1"/>
    <property type="molecule type" value="Genomic_DNA"/>
</dbReference>
<dbReference type="KEGG" id="mbd:MEBOL_002567"/>
<dbReference type="AlphaFoldDB" id="A0A250ID23"/>
<protein>
    <submittedName>
        <fullName evidence="1">Uncharacterized protein</fullName>
    </submittedName>
</protein>
<dbReference type="Proteomes" id="UP000217289">
    <property type="component" value="Chromosome"/>
</dbReference>
<organism evidence="1 2">
    <name type="scientific">Melittangium boletus DSM 14713</name>
    <dbReference type="NCBI Taxonomy" id="1294270"/>
    <lineage>
        <taxon>Bacteria</taxon>
        <taxon>Pseudomonadati</taxon>
        <taxon>Myxococcota</taxon>
        <taxon>Myxococcia</taxon>
        <taxon>Myxococcales</taxon>
        <taxon>Cystobacterineae</taxon>
        <taxon>Archangiaceae</taxon>
        <taxon>Melittangium</taxon>
    </lineage>
</organism>
<keyword evidence="2" id="KW-1185">Reference proteome</keyword>
<accession>A0A250ID23</accession>